<dbReference type="InterPro" id="IPR011992">
    <property type="entry name" value="EF-hand-dom_pair"/>
</dbReference>
<feature type="domain" description="EF-hand" evidence="9">
    <location>
        <begin position="377"/>
        <end position="412"/>
    </location>
</feature>
<evidence type="ECO:0000256" key="7">
    <source>
        <dbReference type="ARBA" id="ARBA00023128"/>
    </source>
</evidence>
<protein>
    <submittedName>
        <fullName evidence="11 12">EF-hand domain-containing protein</fullName>
    </submittedName>
</protein>
<accession>A0A915BDY9</accession>
<dbReference type="CDD" id="cd15900">
    <property type="entry name" value="EFh_MICU"/>
    <property type="match status" value="1"/>
</dbReference>
<name>A0A915BDY9_PARUN</name>
<evidence type="ECO:0000259" key="9">
    <source>
        <dbReference type="PROSITE" id="PS50222"/>
    </source>
</evidence>
<dbReference type="WBParaSite" id="PgR036_g024_t03">
    <property type="protein sequence ID" value="PgR036_g024_t03"/>
    <property type="gene ID" value="PgR036_g024"/>
</dbReference>
<evidence type="ECO:0000256" key="1">
    <source>
        <dbReference type="ARBA" id="ARBA00004273"/>
    </source>
</evidence>
<dbReference type="PROSITE" id="PS00018">
    <property type="entry name" value="EF_HAND_1"/>
    <property type="match status" value="2"/>
</dbReference>
<dbReference type="GO" id="GO:0005509">
    <property type="term" value="F:calcium ion binding"/>
    <property type="evidence" value="ECO:0007669"/>
    <property type="project" value="InterPro"/>
</dbReference>
<feature type="domain" description="EF-hand" evidence="9">
    <location>
        <begin position="158"/>
        <end position="193"/>
    </location>
</feature>
<dbReference type="AlphaFoldDB" id="A0A915BDY9"/>
<dbReference type="GO" id="GO:1990246">
    <property type="term" value="C:uniplex complex"/>
    <property type="evidence" value="ECO:0007669"/>
    <property type="project" value="TreeGrafter"/>
</dbReference>
<dbReference type="PANTHER" id="PTHR12294:SF13">
    <property type="entry name" value="MITOCHONDRIAL CALCIUM UPTAKE 3, ISOFORM D"/>
    <property type="match status" value="1"/>
</dbReference>
<dbReference type="GO" id="GO:0036444">
    <property type="term" value="P:calcium import into the mitochondrion"/>
    <property type="evidence" value="ECO:0007669"/>
    <property type="project" value="TreeGrafter"/>
</dbReference>
<dbReference type="PANTHER" id="PTHR12294">
    <property type="entry name" value="EF HAND DOMAIN FAMILY A1,A2-RELATED"/>
    <property type="match status" value="1"/>
</dbReference>
<dbReference type="WBParaSite" id="PgR036_g024_t05">
    <property type="protein sequence ID" value="PgR036_g024_t05"/>
    <property type="gene ID" value="PgR036_g024"/>
</dbReference>
<organism evidence="10 13">
    <name type="scientific">Parascaris univalens</name>
    <name type="common">Nematode worm</name>
    <dbReference type="NCBI Taxonomy" id="6257"/>
    <lineage>
        <taxon>Eukaryota</taxon>
        <taxon>Metazoa</taxon>
        <taxon>Ecdysozoa</taxon>
        <taxon>Nematoda</taxon>
        <taxon>Chromadorea</taxon>
        <taxon>Rhabditida</taxon>
        <taxon>Spirurina</taxon>
        <taxon>Ascaridomorpha</taxon>
        <taxon>Ascaridoidea</taxon>
        <taxon>Ascarididae</taxon>
        <taxon>Parascaris</taxon>
    </lineage>
</organism>
<evidence type="ECO:0000256" key="4">
    <source>
        <dbReference type="ARBA" id="ARBA00022792"/>
    </source>
</evidence>
<evidence type="ECO:0000256" key="6">
    <source>
        <dbReference type="ARBA" id="ARBA00022946"/>
    </source>
</evidence>
<dbReference type="InterPro" id="IPR002048">
    <property type="entry name" value="EF_hand_dom"/>
</dbReference>
<evidence type="ECO:0000313" key="13">
    <source>
        <dbReference type="WBParaSite" id="PgR036_g024_t06"/>
    </source>
</evidence>
<dbReference type="SUPFAM" id="SSF47473">
    <property type="entry name" value="EF-hand"/>
    <property type="match status" value="2"/>
</dbReference>
<keyword evidence="8" id="KW-0472">Membrane</keyword>
<dbReference type="SMART" id="SM00054">
    <property type="entry name" value="EFh"/>
    <property type="match status" value="2"/>
</dbReference>
<keyword evidence="6" id="KW-0809">Transit peptide</keyword>
<evidence type="ECO:0000313" key="10">
    <source>
        <dbReference type="Proteomes" id="UP000887569"/>
    </source>
</evidence>
<evidence type="ECO:0000313" key="11">
    <source>
        <dbReference type="WBParaSite" id="PgR036_g024_t03"/>
    </source>
</evidence>
<dbReference type="InterPro" id="IPR018247">
    <property type="entry name" value="EF_Hand_1_Ca_BS"/>
</dbReference>
<keyword evidence="5" id="KW-0106">Calcium</keyword>
<dbReference type="WBParaSite" id="PgR036_g024_t04">
    <property type="protein sequence ID" value="PgR036_g024_t04"/>
    <property type="gene ID" value="PgR036_g024"/>
</dbReference>
<keyword evidence="10" id="KW-1185">Reference proteome</keyword>
<keyword evidence="3" id="KW-0677">Repeat</keyword>
<dbReference type="GO" id="GO:0051560">
    <property type="term" value="P:mitochondrial calcium ion homeostasis"/>
    <property type="evidence" value="ECO:0007669"/>
    <property type="project" value="TreeGrafter"/>
</dbReference>
<keyword evidence="7" id="KW-0496">Mitochondrion</keyword>
<dbReference type="PROSITE" id="PS50222">
    <property type="entry name" value="EF_HAND_2"/>
    <property type="match status" value="2"/>
</dbReference>
<evidence type="ECO:0000256" key="8">
    <source>
        <dbReference type="ARBA" id="ARBA00023136"/>
    </source>
</evidence>
<dbReference type="WBParaSite" id="PgR036_g024_t06">
    <property type="protein sequence ID" value="PgR036_g024_t06"/>
    <property type="gene ID" value="PgR036_g024"/>
</dbReference>
<evidence type="ECO:0000256" key="3">
    <source>
        <dbReference type="ARBA" id="ARBA00022737"/>
    </source>
</evidence>
<evidence type="ECO:0000313" key="12">
    <source>
        <dbReference type="WBParaSite" id="PgR036_g024_t04"/>
    </source>
</evidence>
<dbReference type="Pfam" id="PF13833">
    <property type="entry name" value="EF-hand_8"/>
    <property type="match status" value="1"/>
</dbReference>
<comment type="subcellular location">
    <subcellularLocation>
        <location evidence="1">Mitochondrion inner membrane</location>
    </subcellularLocation>
    <subcellularLocation>
        <location evidence="2">Mitochondrion intermembrane space</location>
    </subcellularLocation>
</comment>
<dbReference type="Pfam" id="PF13202">
    <property type="entry name" value="EF-hand_5"/>
    <property type="match status" value="1"/>
</dbReference>
<keyword evidence="4" id="KW-0999">Mitochondrion inner membrane</keyword>
<sequence length="439" mass="51356">MRRWYRILNQLGGIRVAARSVRNAALVGSVGVALKSHSSPPSSSSSHRIIPVHYETNEELQVQTDHKLSKRELRFLTFASVEYDDVIYMTPMDFLDSLTLDEPRERIYRRILKKEDVDAMLAKTPLLCEGNKNFLRKLDQNGVISFAEYIFLLTLLTKSQQSFRIAFTMFDKDGNGRIEKDEFLLVRSLVAALRSTRSADKHRDDCRLDSADLQYLMKRFGLRVRNSESIQFEKSDEEVRQQDTTILVHLFGQRGSNTLTFDQFRIFYTNLQKEIVDIEFHEFSRGKDEISPVDFAHLILRYSMVRREEYAKYIKRVRERSRPGDKGITLEQFEKFSLFLNNLEEFTAAVRLYATAEIPVSQKEFIRAVRASTSYELDEHLVHLIYRIFDTNNDNRLSYSEFIAVMNDRLHRGLKSYATSNLVGWQPFKRCVISELSRF</sequence>
<dbReference type="Gene3D" id="1.10.238.10">
    <property type="entry name" value="EF-hand"/>
    <property type="match status" value="3"/>
</dbReference>
<dbReference type="GO" id="GO:0005758">
    <property type="term" value="C:mitochondrial intermembrane space"/>
    <property type="evidence" value="ECO:0007669"/>
    <property type="project" value="UniProtKB-SubCell"/>
</dbReference>
<reference evidence="11 12" key="1">
    <citation type="submission" date="2022-11" db="UniProtKB">
        <authorList>
            <consortium name="WormBaseParasite"/>
        </authorList>
    </citation>
    <scope>IDENTIFICATION</scope>
</reference>
<dbReference type="Proteomes" id="UP000887569">
    <property type="component" value="Unplaced"/>
</dbReference>
<dbReference type="InterPro" id="IPR039800">
    <property type="entry name" value="MICU1/2/3"/>
</dbReference>
<proteinExistence type="predicted"/>
<evidence type="ECO:0000256" key="5">
    <source>
        <dbReference type="ARBA" id="ARBA00022837"/>
    </source>
</evidence>
<evidence type="ECO:0000256" key="2">
    <source>
        <dbReference type="ARBA" id="ARBA00004569"/>
    </source>
</evidence>